<keyword evidence="3 9" id="KW-0812">Transmembrane</keyword>
<dbReference type="AlphaFoldDB" id="A0A812E557"/>
<keyword evidence="6 10" id="KW-1133">Transmembrane helix</keyword>
<evidence type="ECO:0000256" key="9">
    <source>
        <dbReference type="RuleBase" id="RU003945"/>
    </source>
</evidence>
<feature type="transmembrane region" description="Helical" evidence="10">
    <location>
        <begin position="459"/>
        <end position="483"/>
    </location>
</feature>
<protein>
    <submittedName>
        <fullName evidence="12">YidC</fullName>
    </submittedName>
</protein>
<dbReference type="EMBL" id="CAHIKZ030004787">
    <property type="protein sequence ID" value="CAE1315494.1"/>
    <property type="molecule type" value="Genomic_DNA"/>
</dbReference>
<feature type="transmembrane region" description="Helical" evidence="10">
    <location>
        <begin position="490"/>
        <end position="512"/>
    </location>
</feature>
<evidence type="ECO:0000256" key="5">
    <source>
        <dbReference type="ARBA" id="ARBA00022946"/>
    </source>
</evidence>
<reference evidence="12" key="1">
    <citation type="submission" date="2021-01" db="EMBL/GenBank/DDBJ databases">
        <authorList>
            <person name="Li R."/>
            <person name="Bekaert M."/>
        </authorList>
    </citation>
    <scope>NUCLEOTIDE SEQUENCE</scope>
    <source>
        <strain evidence="12">Farmed</strain>
    </source>
</reference>
<evidence type="ECO:0000256" key="10">
    <source>
        <dbReference type="SAM" id="Phobius"/>
    </source>
</evidence>
<evidence type="ECO:0000256" key="1">
    <source>
        <dbReference type="ARBA" id="ARBA00004448"/>
    </source>
</evidence>
<evidence type="ECO:0000256" key="7">
    <source>
        <dbReference type="ARBA" id="ARBA00023128"/>
    </source>
</evidence>
<evidence type="ECO:0000256" key="2">
    <source>
        <dbReference type="ARBA" id="ARBA00009877"/>
    </source>
</evidence>
<dbReference type="NCBIfam" id="TIGR03592">
    <property type="entry name" value="yidC_oxa1_cterm"/>
    <property type="match status" value="1"/>
</dbReference>
<dbReference type="CDD" id="cd20069">
    <property type="entry name" value="5TM_Oxa1-like"/>
    <property type="match status" value="1"/>
</dbReference>
<keyword evidence="13" id="KW-1185">Reference proteome</keyword>
<comment type="caution">
    <text evidence="12">The sequence shown here is derived from an EMBL/GenBank/DDBJ whole genome shotgun (WGS) entry which is preliminary data.</text>
</comment>
<evidence type="ECO:0000259" key="11">
    <source>
        <dbReference type="Pfam" id="PF02096"/>
    </source>
</evidence>
<organism evidence="12 13">
    <name type="scientific">Acanthosepion pharaonis</name>
    <name type="common">Pharaoh cuttlefish</name>
    <name type="synonym">Sepia pharaonis</name>
    <dbReference type="NCBI Taxonomy" id="158019"/>
    <lineage>
        <taxon>Eukaryota</taxon>
        <taxon>Metazoa</taxon>
        <taxon>Spiralia</taxon>
        <taxon>Lophotrochozoa</taxon>
        <taxon>Mollusca</taxon>
        <taxon>Cephalopoda</taxon>
        <taxon>Coleoidea</taxon>
        <taxon>Decapodiformes</taxon>
        <taxon>Sepiida</taxon>
        <taxon>Sepiina</taxon>
        <taxon>Sepiidae</taxon>
        <taxon>Acanthosepion</taxon>
    </lineage>
</organism>
<feature type="transmembrane region" description="Helical" evidence="10">
    <location>
        <begin position="432"/>
        <end position="453"/>
    </location>
</feature>
<dbReference type="OrthoDB" id="2148490at2759"/>
<gene>
    <name evidence="12" type="ORF">SPHA_66392</name>
</gene>
<evidence type="ECO:0000256" key="8">
    <source>
        <dbReference type="ARBA" id="ARBA00023136"/>
    </source>
</evidence>
<evidence type="ECO:0000313" key="12">
    <source>
        <dbReference type="EMBL" id="CAE1315494.1"/>
    </source>
</evidence>
<evidence type="ECO:0000256" key="6">
    <source>
        <dbReference type="ARBA" id="ARBA00022989"/>
    </source>
</evidence>
<dbReference type="GO" id="GO:0005743">
    <property type="term" value="C:mitochondrial inner membrane"/>
    <property type="evidence" value="ECO:0007669"/>
    <property type="project" value="UniProtKB-SubCell"/>
</dbReference>
<evidence type="ECO:0000256" key="4">
    <source>
        <dbReference type="ARBA" id="ARBA00022792"/>
    </source>
</evidence>
<keyword evidence="7" id="KW-0496">Mitochondrion</keyword>
<proteinExistence type="inferred from homology"/>
<evidence type="ECO:0000256" key="3">
    <source>
        <dbReference type="ARBA" id="ARBA00022692"/>
    </source>
</evidence>
<keyword evidence="5" id="KW-0809">Transit peptide</keyword>
<dbReference type="InterPro" id="IPR028055">
    <property type="entry name" value="YidC/Oxa/ALB_C"/>
</dbReference>
<keyword evidence="8 10" id="KW-0472">Membrane</keyword>
<dbReference type="Proteomes" id="UP000597762">
    <property type="component" value="Unassembled WGS sequence"/>
</dbReference>
<dbReference type="Pfam" id="PF02096">
    <property type="entry name" value="60KD_IMP"/>
    <property type="match status" value="1"/>
</dbReference>
<dbReference type="PANTHER" id="PTHR12428">
    <property type="entry name" value="OXA1"/>
    <property type="match status" value="1"/>
</dbReference>
<dbReference type="PANTHER" id="PTHR12428:SF66">
    <property type="entry name" value="MITOCHONDRIAL INNER MEMBRANE PROTEIN OXA1L"/>
    <property type="match status" value="1"/>
</dbReference>
<feature type="transmembrane region" description="Helical" evidence="10">
    <location>
        <begin position="146"/>
        <end position="168"/>
    </location>
</feature>
<feature type="transmembrane region" description="Helical" evidence="10">
    <location>
        <begin position="308"/>
        <end position="327"/>
    </location>
</feature>
<comment type="subcellular location">
    <subcellularLocation>
        <location evidence="9">Membrane</location>
        <topology evidence="9">Multi-pass membrane protein</topology>
    </subcellularLocation>
    <subcellularLocation>
        <location evidence="1">Mitochondrion inner membrane</location>
        <topology evidence="1">Multi-pass membrane protein</topology>
    </subcellularLocation>
</comment>
<accession>A0A812E557</accession>
<dbReference type="GO" id="GO:0032977">
    <property type="term" value="F:membrane insertase activity"/>
    <property type="evidence" value="ECO:0007669"/>
    <property type="project" value="InterPro"/>
</dbReference>
<feature type="transmembrane region" description="Helical" evidence="10">
    <location>
        <begin position="399"/>
        <end position="420"/>
    </location>
</feature>
<sequence>MAACLKHVLRLNGLKLGHVGTWSPKLSLSTLTCQNVGRVINPKHFYACRSSSQLFQRPHIIFASQSLYNSTEATASISSTGATDTLSNSLPPGYIPEPPPLPTPTEEVLNSLGEPTFTSLGLGGYAPSGWIQSGLEALHVGLDLPWWGAIVAGTIVIRLCMFPIVVLAQRNAAHMSNHMPTIARLQQQFSEARMSGNPMEASRVGNELMNYMKRYQIKPLRNFLVPLAQMPVFISVFVGLRGMANLPVESMTSGGILWFTDLTVTDPYYALPLLTVTTLLATIELGVDGVKTGTMSHNMKWVFRAMPVFLFPVISGFPTAMLCYWFTSNAFSLLQVMFLKIPVIRDKLSIPQLIKHDTNMMPKKKGFLEGFKESWNNAKVASEMEQRQRVDSLKFKEAVYFPLFISFLFLSILSFLFPLFYHFCLFLSFYPLFFFFCFLSIFFCLLFFFFFFLSSFFCLLFFLFFVFFFCLFCLFFFCLLFFVFFFLSSFFFFFFFFFSFFFFLFVFFFSVINVRKLWIQVTFY</sequence>
<name>A0A812E557_ACAPH</name>
<comment type="similarity">
    <text evidence="2 9">Belongs to the OXA1/ALB3/YidC family.</text>
</comment>
<feature type="transmembrane region" description="Helical" evidence="10">
    <location>
        <begin position="223"/>
        <end position="244"/>
    </location>
</feature>
<dbReference type="GO" id="GO:0032979">
    <property type="term" value="P:protein insertion into mitochondrial inner membrane from matrix"/>
    <property type="evidence" value="ECO:0007669"/>
    <property type="project" value="TreeGrafter"/>
</dbReference>
<keyword evidence="4" id="KW-0999">Mitochondrion inner membrane</keyword>
<dbReference type="InterPro" id="IPR001708">
    <property type="entry name" value="YidC/ALB3/OXA1/COX18"/>
</dbReference>
<evidence type="ECO:0000313" key="13">
    <source>
        <dbReference type="Proteomes" id="UP000597762"/>
    </source>
</evidence>
<feature type="domain" description="Membrane insertase YidC/Oxa/ALB C-terminal" evidence="11">
    <location>
        <begin position="146"/>
        <end position="339"/>
    </location>
</feature>